<reference evidence="6 7" key="1">
    <citation type="journal article" date="2018" name="Nat. Ecol. Evol.">
        <title>Genomic signatures of mitonuclear coevolution across populations of Tigriopus californicus.</title>
        <authorList>
            <person name="Barreto F.S."/>
            <person name="Watson E.T."/>
            <person name="Lima T.G."/>
            <person name="Willett C.S."/>
            <person name="Edmands S."/>
            <person name="Li W."/>
            <person name="Burton R.S."/>
        </authorList>
    </citation>
    <scope>NUCLEOTIDE SEQUENCE [LARGE SCALE GENOMIC DNA]</scope>
    <source>
        <strain evidence="6 7">San Diego</strain>
    </source>
</reference>
<evidence type="ECO:0000259" key="5">
    <source>
        <dbReference type="PROSITE" id="PS50986"/>
    </source>
</evidence>
<dbReference type="GO" id="GO:0016020">
    <property type="term" value="C:membrane"/>
    <property type="evidence" value="ECO:0007669"/>
    <property type="project" value="UniProtKB-SubCell"/>
</dbReference>
<protein>
    <recommendedName>
        <fullName evidence="5">MANSC domain-containing protein</fullName>
    </recommendedName>
</protein>
<feature type="region of interest" description="Disordered" evidence="4">
    <location>
        <begin position="178"/>
        <end position="200"/>
    </location>
</feature>
<evidence type="ECO:0000256" key="2">
    <source>
        <dbReference type="ARBA" id="ARBA00023136"/>
    </source>
</evidence>
<keyword evidence="7" id="KW-1185">Reference proteome</keyword>
<feature type="domain" description="MANSC" evidence="5">
    <location>
        <begin position="1"/>
        <end position="62"/>
    </location>
</feature>
<organism evidence="6 7">
    <name type="scientific">Tigriopus californicus</name>
    <name type="common">Marine copepod</name>
    <dbReference type="NCBI Taxonomy" id="6832"/>
    <lineage>
        <taxon>Eukaryota</taxon>
        <taxon>Metazoa</taxon>
        <taxon>Ecdysozoa</taxon>
        <taxon>Arthropoda</taxon>
        <taxon>Crustacea</taxon>
        <taxon>Multicrustacea</taxon>
        <taxon>Hexanauplia</taxon>
        <taxon>Copepoda</taxon>
        <taxon>Harpacticoida</taxon>
        <taxon>Harpacticidae</taxon>
        <taxon>Tigriopus</taxon>
    </lineage>
</organism>
<dbReference type="InterPro" id="IPR013980">
    <property type="entry name" value="MANSC_dom"/>
</dbReference>
<comment type="subcellular location">
    <subcellularLocation>
        <location evidence="1">Membrane</location>
    </subcellularLocation>
</comment>
<evidence type="ECO:0000256" key="3">
    <source>
        <dbReference type="ARBA" id="ARBA00023180"/>
    </source>
</evidence>
<comment type="caution">
    <text evidence="6">The sequence shown here is derived from an EMBL/GenBank/DDBJ whole genome shotgun (WGS) entry which is preliminary data.</text>
</comment>
<name>A0A553P2S3_TIGCA</name>
<dbReference type="AlphaFoldDB" id="A0A553P2S3"/>
<dbReference type="PROSITE" id="PS50986">
    <property type="entry name" value="MANSC"/>
    <property type="match status" value="1"/>
</dbReference>
<evidence type="ECO:0000313" key="7">
    <source>
        <dbReference type="Proteomes" id="UP000318571"/>
    </source>
</evidence>
<keyword evidence="2" id="KW-0472">Membrane</keyword>
<accession>A0A553P2S3</accession>
<dbReference type="EMBL" id="VCGU01000008">
    <property type="protein sequence ID" value="TRY71996.1"/>
    <property type="molecule type" value="Genomic_DNA"/>
</dbReference>
<evidence type="ECO:0000313" key="6">
    <source>
        <dbReference type="EMBL" id="TRY71996.1"/>
    </source>
</evidence>
<keyword evidence="3" id="KW-0325">Glycoprotein</keyword>
<evidence type="ECO:0000256" key="4">
    <source>
        <dbReference type="SAM" id="MobiDB-lite"/>
    </source>
</evidence>
<dbReference type="Proteomes" id="UP000318571">
    <property type="component" value="Chromosome 7"/>
</dbReference>
<evidence type="ECO:0000256" key="1">
    <source>
        <dbReference type="ARBA" id="ARBA00004370"/>
    </source>
</evidence>
<sequence length="501" mass="55685">MKYTKTDPAIETLEMCVQSCCEDRACNVAFMYEKDQSLTCFKLGCVHDSLCLPTLMPNATNTKAKRHTKMVLIRPFEHKAWSEVQITAQTKSDQGQSPGGTICESSNVTFHLGVVGQLVGHAFDEFTVEIHVHIPAQLKKDEPIADVAPIQNKLQGHADLLIVFVADPIVQKVEADGLEEKGAHPVEEEEGGGENAKDQVEPQHEVHLLIDNVLGEDAKAVVPLLVTRRTNGRHITTHDLGESGAKRTHGQLALGLRERIPLEHAPSIANELALKEHVGGPDVEEEQDKKGTEIFHKLLHHHLHHHAIIIFGLLGEHDHGLALGTERGNEASFEGAPDANGHHEEARLKELHECDPLVVGGVWSLLFPGHTFHVRYTVHMGLILRRYVTGTVDPAIVFGCLSIDAFEVALDGLAKVLAHHAHHGSGKEQDHTSFGMELEVPIVNVCVLKHKVFGDVLNQMRHELLWFSRSLEKELFSWRENLERRSEEIKELISSLQTRKS</sequence>
<gene>
    <name evidence="6" type="ORF">TCAL_17126</name>
</gene>
<proteinExistence type="predicted"/>